<evidence type="ECO:0000256" key="1">
    <source>
        <dbReference type="ARBA" id="ARBA00004196"/>
    </source>
</evidence>
<evidence type="ECO:0000256" key="6">
    <source>
        <dbReference type="SAM" id="SignalP"/>
    </source>
</evidence>
<dbReference type="SUPFAM" id="SSF53807">
    <property type="entry name" value="Helical backbone' metal receptor"/>
    <property type="match status" value="1"/>
</dbReference>
<sequence length="311" mass="32270">MSRRLFVVPAVVTVVALGLGGCSSGGDAAAGAASSPGASSGAKIKVVASTDVWGNLAASIGGDKVAVTSIITSPDADPHEYEANTRNQLALADATVVLENGGGYDDFMDRMLKSAKNTSATVLNAVTISGKKAAGGAELNEHVWYDFPTVVKVIDQIQQAYAKAAPGDAAAFQQNAAALKQKIDGLTQQEASLKAKYDGQPVAITEPVPLYLLDAVGLQNKTPDEFSEAIEEDSDVPAKVLDQTLQLYSKHEVKLLAYNAQTTGPETEKVLNAAKQNNIPVVPVTETLPSGKDYVGWMSANLTAVGAALGQ</sequence>
<dbReference type="PANTHER" id="PTHR42953">
    <property type="entry name" value="HIGH-AFFINITY ZINC UPTAKE SYSTEM PROTEIN ZNUA-RELATED"/>
    <property type="match status" value="1"/>
</dbReference>
<name>A0A4R0GXN6_9ACTN</name>
<dbReference type="PROSITE" id="PS51257">
    <property type="entry name" value="PROKAR_LIPOPROTEIN"/>
    <property type="match status" value="1"/>
</dbReference>
<dbReference type="Pfam" id="PF01297">
    <property type="entry name" value="ZnuA"/>
    <property type="match status" value="1"/>
</dbReference>
<dbReference type="InterPro" id="IPR050492">
    <property type="entry name" value="Bact_metal-bind_prot9"/>
</dbReference>
<reference evidence="7 8" key="1">
    <citation type="submission" date="2019-02" db="EMBL/GenBank/DDBJ databases">
        <title>Kribbella capetownensis sp. nov. and Kribbella speibonae sp. nov., isolated from soil.</title>
        <authorList>
            <person name="Curtis S.M."/>
            <person name="Norton I."/>
            <person name="Everest G.J."/>
            <person name="Meyers P.R."/>
        </authorList>
    </citation>
    <scope>NUCLEOTIDE SEQUENCE [LARGE SCALE GENOMIC DNA]</scope>
    <source>
        <strain evidence="7 8">KCTC 29219</strain>
    </source>
</reference>
<comment type="caution">
    <text evidence="7">The sequence shown here is derived from an EMBL/GenBank/DDBJ whole genome shotgun (WGS) entry which is preliminary data.</text>
</comment>
<dbReference type="EMBL" id="SJJZ01000006">
    <property type="protein sequence ID" value="TCC01923.1"/>
    <property type="molecule type" value="Genomic_DNA"/>
</dbReference>
<accession>A0A4R0GXN6</accession>
<keyword evidence="5" id="KW-0175">Coiled coil</keyword>
<keyword evidence="3" id="KW-0479">Metal-binding</keyword>
<keyword evidence="8" id="KW-1185">Reference proteome</keyword>
<evidence type="ECO:0000256" key="3">
    <source>
        <dbReference type="ARBA" id="ARBA00022723"/>
    </source>
</evidence>
<keyword evidence="2" id="KW-0813">Transport</keyword>
<dbReference type="GO" id="GO:0030001">
    <property type="term" value="P:metal ion transport"/>
    <property type="evidence" value="ECO:0007669"/>
    <property type="project" value="InterPro"/>
</dbReference>
<evidence type="ECO:0000313" key="7">
    <source>
        <dbReference type="EMBL" id="TCC01923.1"/>
    </source>
</evidence>
<gene>
    <name evidence="7" type="ORF">E0H45_41390</name>
</gene>
<dbReference type="InterPro" id="IPR006127">
    <property type="entry name" value="ZnuA-like"/>
</dbReference>
<organism evidence="7 8">
    <name type="scientific">Kribbella soli</name>
    <dbReference type="NCBI Taxonomy" id="1124743"/>
    <lineage>
        <taxon>Bacteria</taxon>
        <taxon>Bacillati</taxon>
        <taxon>Actinomycetota</taxon>
        <taxon>Actinomycetes</taxon>
        <taxon>Propionibacteriales</taxon>
        <taxon>Kribbellaceae</taxon>
        <taxon>Kribbella</taxon>
    </lineage>
</organism>
<keyword evidence="4 6" id="KW-0732">Signal</keyword>
<dbReference type="AlphaFoldDB" id="A0A4R0GXN6"/>
<proteinExistence type="predicted"/>
<evidence type="ECO:0000256" key="5">
    <source>
        <dbReference type="SAM" id="Coils"/>
    </source>
</evidence>
<evidence type="ECO:0000256" key="2">
    <source>
        <dbReference type="ARBA" id="ARBA00022448"/>
    </source>
</evidence>
<comment type="subcellular location">
    <subcellularLocation>
        <location evidence="1">Cell envelope</location>
    </subcellularLocation>
</comment>
<feature type="coiled-coil region" evidence="5">
    <location>
        <begin position="169"/>
        <end position="196"/>
    </location>
</feature>
<dbReference type="GO" id="GO:0030313">
    <property type="term" value="C:cell envelope"/>
    <property type="evidence" value="ECO:0007669"/>
    <property type="project" value="UniProtKB-SubCell"/>
</dbReference>
<evidence type="ECO:0000256" key="4">
    <source>
        <dbReference type="ARBA" id="ARBA00022729"/>
    </source>
</evidence>
<dbReference type="RefSeq" id="WP_131348111.1">
    <property type="nucleotide sequence ID" value="NZ_SJJZ01000006.1"/>
</dbReference>
<evidence type="ECO:0000313" key="8">
    <source>
        <dbReference type="Proteomes" id="UP000292346"/>
    </source>
</evidence>
<dbReference type="OrthoDB" id="9810636at2"/>
<dbReference type="Gene3D" id="3.40.50.1980">
    <property type="entry name" value="Nitrogenase molybdenum iron protein domain"/>
    <property type="match status" value="2"/>
</dbReference>
<feature type="chain" id="PRO_5038970340" evidence="6">
    <location>
        <begin position="29"/>
        <end position="311"/>
    </location>
</feature>
<dbReference type="GO" id="GO:0046872">
    <property type="term" value="F:metal ion binding"/>
    <property type="evidence" value="ECO:0007669"/>
    <property type="project" value="UniProtKB-KW"/>
</dbReference>
<protein>
    <submittedName>
        <fullName evidence="7">ABC transporter substrate-binding protein</fullName>
    </submittedName>
</protein>
<feature type="signal peptide" evidence="6">
    <location>
        <begin position="1"/>
        <end position="28"/>
    </location>
</feature>
<dbReference type="Proteomes" id="UP000292346">
    <property type="component" value="Unassembled WGS sequence"/>
</dbReference>
<dbReference type="PANTHER" id="PTHR42953:SF1">
    <property type="entry name" value="METAL-BINDING PROTEIN HI_0362-RELATED"/>
    <property type="match status" value="1"/>
</dbReference>